<reference evidence="3" key="1">
    <citation type="submission" date="2014-07" db="EMBL/GenBank/DDBJ databases">
        <authorList>
            <person name="Martin A.A"/>
            <person name="De Silva N."/>
        </authorList>
    </citation>
    <scope>NUCLEOTIDE SEQUENCE</scope>
</reference>
<name>A0A0K0FUK0_STRVS</name>
<dbReference type="AlphaFoldDB" id="A0A0K0FUK0"/>
<dbReference type="STRING" id="75913.A0A0K0FUK0"/>
<reference evidence="4" key="2">
    <citation type="submission" date="2015-08" db="UniProtKB">
        <authorList>
            <consortium name="WormBaseParasite"/>
        </authorList>
    </citation>
    <scope>IDENTIFICATION</scope>
</reference>
<sequence>MPGVIKNCKICCFTYNVNLKLASKNNVEALLGEFKRQLSEAHFVVLGFQEISLTEFSGATPINQTWPYIIGQSLKKFDLILLHSTYLSINRIVIFTKKYILPFIEKIENRFHRFGFMGLSGHKGTLSVKITLSNDEKLIFLSSHFVHDAKEYQTRVSQYKESIKCTFNDQREKNVSIFWMGDFNWRLISTDHYSVSRDLEKLKETEINDFVEKNCQLKIAQKNGDAFECFKEPSIFFMPTYKLKIGTTNYESTRVSSWCDRILYKGDNIQNLLYTSNTTINISDHLPVFGLFVKDFSTPLNVVDEYCDVFPVHFQHRPFWCSHAPIFVNFSFKNNFWRRYGSNFDWIGIFSSNIYVDDPISWVYVATCTTSENEPNTMVAELPGISKGKYKFVYFSSKLKCIKGISDFEVNILYD</sequence>
<keyword evidence="3" id="KW-1185">Reference proteome</keyword>
<dbReference type="InterPro" id="IPR046985">
    <property type="entry name" value="IP5"/>
</dbReference>
<accession>A0A0K0FUK0</accession>
<dbReference type="GO" id="GO:0098793">
    <property type="term" value="C:presynapse"/>
    <property type="evidence" value="ECO:0007669"/>
    <property type="project" value="GOC"/>
</dbReference>
<dbReference type="GO" id="GO:0004439">
    <property type="term" value="F:phosphatidylinositol-4,5-bisphosphate 5-phosphatase activity"/>
    <property type="evidence" value="ECO:0007669"/>
    <property type="project" value="TreeGrafter"/>
</dbReference>
<dbReference type="PANTHER" id="PTHR11200:SF295">
    <property type="entry name" value="INOSITOL POLYPHOSPHATE 5-PHOSPHATASE"/>
    <property type="match status" value="1"/>
</dbReference>
<dbReference type="SMART" id="SM00128">
    <property type="entry name" value="IPPc"/>
    <property type="match status" value="1"/>
</dbReference>
<dbReference type="SUPFAM" id="SSF56219">
    <property type="entry name" value="DNase I-like"/>
    <property type="match status" value="1"/>
</dbReference>
<dbReference type="Pfam" id="PF17751">
    <property type="entry name" value="SKICH"/>
    <property type="match status" value="1"/>
</dbReference>
<dbReference type="InterPro" id="IPR000300">
    <property type="entry name" value="IPPc"/>
</dbReference>
<evidence type="ECO:0000313" key="3">
    <source>
        <dbReference type="Proteomes" id="UP000035680"/>
    </source>
</evidence>
<dbReference type="PANTHER" id="PTHR11200">
    <property type="entry name" value="INOSITOL 5-PHOSPHATASE"/>
    <property type="match status" value="1"/>
</dbReference>
<proteinExistence type="inferred from homology"/>
<organism evidence="3 4">
    <name type="scientific">Strongyloides venezuelensis</name>
    <name type="common">Threadworm</name>
    <dbReference type="NCBI Taxonomy" id="75913"/>
    <lineage>
        <taxon>Eukaryota</taxon>
        <taxon>Metazoa</taxon>
        <taxon>Ecdysozoa</taxon>
        <taxon>Nematoda</taxon>
        <taxon>Chromadorea</taxon>
        <taxon>Rhabditida</taxon>
        <taxon>Tylenchina</taxon>
        <taxon>Panagrolaimomorpha</taxon>
        <taxon>Strongyloidoidea</taxon>
        <taxon>Strongyloididae</taxon>
        <taxon>Strongyloides</taxon>
    </lineage>
</organism>
<comment type="similarity">
    <text evidence="1">Belongs to the inositol 1,4,5-trisphosphate 5-phosphatase type II family.</text>
</comment>
<feature type="domain" description="Inositol polyphosphate-related phosphatase" evidence="2">
    <location>
        <begin position="6"/>
        <end position="304"/>
    </location>
</feature>
<dbReference type="GO" id="GO:0048488">
    <property type="term" value="P:synaptic vesicle endocytosis"/>
    <property type="evidence" value="ECO:0007669"/>
    <property type="project" value="TreeGrafter"/>
</dbReference>
<dbReference type="Gene3D" id="2.60.40.2840">
    <property type="match status" value="1"/>
</dbReference>
<dbReference type="Pfam" id="PF22669">
    <property type="entry name" value="Exo_endo_phos2"/>
    <property type="match status" value="1"/>
</dbReference>
<dbReference type="Gene3D" id="3.60.10.10">
    <property type="entry name" value="Endonuclease/exonuclease/phosphatase"/>
    <property type="match status" value="1"/>
</dbReference>
<protein>
    <submittedName>
        <fullName evidence="4">Inositol polyphosphate 5-phosphatase (inferred by orthology to a C. elegans protein)</fullName>
    </submittedName>
</protein>
<evidence type="ECO:0000259" key="2">
    <source>
        <dbReference type="SMART" id="SM00128"/>
    </source>
</evidence>
<evidence type="ECO:0000256" key="1">
    <source>
        <dbReference type="ARBA" id="ARBA00005910"/>
    </source>
</evidence>
<dbReference type="GO" id="GO:0046856">
    <property type="term" value="P:phosphatidylinositol dephosphorylation"/>
    <property type="evidence" value="ECO:0007669"/>
    <property type="project" value="InterPro"/>
</dbReference>
<dbReference type="InterPro" id="IPR041611">
    <property type="entry name" value="SKICH"/>
</dbReference>
<evidence type="ECO:0000313" key="4">
    <source>
        <dbReference type="WBParaSite" id="SVE_1601300.1"/>
    </source>
</evidence>
<dbReference type="Proteomes" id="UP000035680">
    <property type="component" value="Unassembled WGS sequence"/>
</dbReference>
<dbReference type="WBParaSite" id="SVE_1601300.1">
    <property type="protein sequence ID" value="SVE_1601300.1"/>
    <property type="gene ID" value="SVE_1601300"/>
</dbReference>
<dbReference type="InterPro" id="IPR036691">
    <property type="entry name" value="Endo/exonu/phosph_ase_sf"/>
</dbReference>